<dbReference type="OMA" id="WISNDIL"/>
<feature type="transmembrane region" description="Helical" evidence="1">
    <location>
        <begin position="381"/>
        <end position="397"/>
    </location>
</feature>
<dbReference type="OrthoDB" id="29661at2759"/>
<feature type="transmembrane region" description="Helical" evidence="1">
    <location>
        <begin position="7"/>
        <end position="28"/>
    </location>
</feature>
<reference evidence="4" key="1">
    <citation type="submission" date="2017-02" db="UniProtKB">
        <authorList>
            <consortium name="WormBaseParasite"/>
        </authorList>
    </citation>
    <scope>IDENTIFICATION</scope>
</reference>
<dbReference type="EMBL" id="UYYF01004374">
    <property type="protein sequence ID" value="VDN03234.1"/>
    <property type="molecule type" value="Genomic_DNA"/>
</dbReference>
<dbReference type="GO" id="GO:0098553">
    <property type="term" value="C:lumenal side of endoplasmic reticulum membrane"/>
    <property type="evidence" value="ECO:0007669"/>
    <property type="project" value="TreeGrafter"/>
</dbReference>
<dbReference type="GO" id="GO:0006465">
    <property type="term" value="P:signal peptide processing"/>
    <property type="evidence" value="ECO:0007669"/>
    <property type="project" value="TreeGrafter"/>
</dbReference>
<evidence type="ECO:0000313" key="2">
    <source>
        <dbReference type="EMBL" id="VDN03234.1"/>
    </source>
</evidence>
<keyword evidence="3" id="KW-1185">Reference proteome</keyword>
<proteinExistence type="predicted"/>
<dbReference type="GO" id="GO:0098554">
    <property type="term" value="C:cytoplasmic side of endoplasmic reticulum membrane"/>
    <property type="evidence" value="ECO:0007669"/>
    <property type="project" value="TreeGrafter"/>
</dbReference>
<evidence type="ECO:0000256" key="1">
    <source>
        <dbReference type="SAM" id="Phobius"/>
    </source>
</evidence>
<dbReference type="PANTHER" id="PTHR12174:SF35">
    <property type="entry name" value="INTRAMEMBRANE PROTEASE (IMPAS) FAMILY"/>
    <property type="match status" value="1"/>
</dbReference>
<feature type="transmembrane region" description="Helical" evidence="1">
    <location>
        <begin position="226"/>
        <end position="247"/>
    </location>
</feature>
<protein>
    <submittedName>
        <fullName evidence="2 4">Uncharacterized protein</fullName>
    </submittedName>
</protein>
<feature type="transmembrane region" description="Helical" evidence="1">
    <location>
        <begin position="357"/>
        <end position="374"/>
    </location>
</feature>
<organism evidence="4">
    <name type="scientific">Thelazia callipaeda</name>
    <name type="common">Oriental eyeworm</name>
    <name type="synonym">Parasitic nematode</name>
    <dbReference type="NCBI Taxonomy" id="103827"/>
    <lineage>
        <taxon>Eukaryota</taxon>
        <taxon>Metazoa</taxon>
        <taxon>Ecdysozoa</taxon>
        <taxon>Nematoda</taxon>
        <taxon>Chromadorea</taxon>
        <taxon>Rhabditida</taxon>
        <taxon>Spirurina</taxon>
        <taxon>Spiruromorpha</taxon>
        <taxon>Thelazioidea</taxon>
        <taxon>Thelaziidae</taxon>
        <taxon>Thelazia</taxon>
    </lineage>
</organism>
<sequence>MDYSRFIALNAIILFSASTIYVGCRRSYSIYFFERDTEIVIFLEETGALIIPLVLSVIVVILYFGAKRKDAADEKESRASGTLSSAVQKITPAELIPISQSSVKGNGGVCNEMMAENDVRDGVSLDSLAVRKLASPKSSILDDHELAMERRRSQIYKEIGKISVLPFSLNGLLSKMTHSSTENISKHSLIDIVAQFISIYLPIWIGVIALHITLVEIFSNKLYYLFYYYHPGMKLIAMIISISLGLYHQFKWTWFINNILVITTSYVVVSRVETASYYAGFLFLFGMVLFDLFWTCAIDLLSTVLRQVRPPLMIIIPWGNEGKFEMISVVDIIVPGIFLNVILKFSEMYDAGAFLPPFYAVVSGLLVTLIIHVFRRKTTPAIVLPGIAAMLVSLLSVDNPYDLWQFEIKH</sequence>
<keyword evidence="1" id="KW-1133">Transmembrane helix</keyword>
<dbReference type="Proteomes" id="UP000276776">
    <property type="component" value="Unassembled WGS sequence"/>
</dbReference>
<dbReference type="InterPro" id="IPR007369">
    <property type="entry name" value="Peptidase_A22B_SPP"/>
</dbReference>
<feature type="transmembrane region" description="Helical" evidence="1">
    <location>
        <begin position="326"/>
        <end position="345"/>
    </location>
</feature>
<reference evidence="2 3" key="2">
    <citation type="submission" date="2018-11" db="EMBL/GenBank/DDBJ databases">
        <authorList>
            <consortium name="Pathogen Informatics"/>
        </authorList>
    </citation>
    <scope>NUCLEOTIDE SEQUENCE [LARGE SCALE GENOMIC DNA]</scope>
</reference>
<feature type="transmembrane region" description="Helical" evidence="1">
    <location>
        <begin position="192"/>
        <end position="214"/>
    </location>
</feature>
<feature type="transmembrane region" description="Helical" evidence="1">
    <location>
        <begin position="48"/>
        <end position="66"/>
    </location>
</feature>
<name>A0A0N5CZL5_THECL</name>
<evidence type="ECO:0000313" key="3">
    <source>
        <dbReference type="Proteomes" id="UP000276776"/>
    </source>
</evidence>
<dbReference type="PANTHER" id="PTHR12174">
    <property type="entry name" value="SIGNAL PEPTIDE PEPTIDASE"/>
    <property type="match status" value="1"/>
</dbReference>
<dbReference type="Pfam" id="PF04258">
    <property type="entry name" value="Peptidase_A22B"/>
    <property type="match status" value="1"/>
</dbReference>
<feature type="transmembrane region" description="Helical" evidence="1">
    <location>
        <begin position="254"/>
        <end position="272"/>
    </location>
</feature>
<gene>
    <name evidence="2" type="ORF">TCLT_LOCUS5932</name>
</gene>
<dbReference type="GO" id="GO:0042500">
    <property type="term" value="F:aspartic endopeptidase activity, intramembrane cleaving"/>
    <property type="evidence" value="ECO:0007669"/>
    <property type="project" value="InterPro"/>
</dbReference>
<dbReference type="WBParaSite" id="TCLT_0000594301-mRNA-1">
    <property type="protein sequence ID" value="TCLT_0000594301-mRNA-1"/>
    <property type="gene ID" value="TCLT_0000594301"/>
</dbReference>
<dbReference type="AlphaFoldDB" id="A0A0N5CZL5"/>
<dbReference type="STRING" id="103827.A0A0N5CZL5"/>
<keyword evidence="1" id="KW-0472">Membrane</keyword>
<accession>A0A0N5CZL5</accession>
<keyword evidence="1" id="KW-0812">Transmembrane</keyword>
<dbReference type="GO" id="GO:0033619">
    <property type="term" value="P:membrane protein proteolysis"/>
    <property type="evidence" value="ECO:0007669"/>
    <property type="project" value="TreeGrafter"/>
</dbReference>
<evidence type="ECO:0000313" key="4">
    <source>
        <dbReference type="WBParaSite" id="TCLT_0000594301-mRNA-1"/>
    </source>
</evidence>
<feature type="transmembrane region" description="Helical" evidence="1">
    <location>
        <begin position="278"/>
        <end position="305"/>
    </location>
</feature>